<reference evidence="1" key="1">
    <citation type="submission" date="2022-10" db="EMBL/GenBank/DDBJ databases">
        <title>Tapping the CABI collections for fungal endophytes: first genome assemblies for Collariella, Neodidymelliopsis, Ascochyta clinopodiicola, Didymella pomorum, Didymosphaeria variabile, Neocosmospora piperis and Neocucurbitaria cava.</title>
        <authorList>
            <person name="Hill R."/>
        </authorList>
    </citation>
    <scope>NUCLEOTIDE SEQUENCE</scope>
    <source>
        <strain evidence="1">IMI 366586</strain>
    </source>
</reference>
<dbReference type="InterPro" id="IPR020103">
    <property type="entry name" value="PsdUridine_synth_cat_dom_sf"/>
</dbReference>
<dbReference type="GO" id="GO:0009982">
    <property type="term" value="F:pseudouridine synthase activity"/>
    <property type="evidence" value="ECO:0007669"/>
    <property type="project" value="InterPro"/>
</dbReference>
<accession>A0A9W8WEM7</accession>
<name>A0A9W8WEM7_9HYPO</name>
<evidence type="ECO:0000313" key="2">
    <source>
        <dbReference type="Proteomes" id="UP001140502"/>
    </source>
</evidence>
<dbReference type="Proteomes" id="UP001140502">
    <property type="component" value="Unassembled WGS sequence"/>
</dbReference>
<dbReference type="GO" id="GO:0003723">
    <property type="term" value="F:RNA binding"/>
    <property type="evidence" value="ECO:0007669"/>
    <property type="project" value="InterPro"/>
</dbReference>
<gene>
    <name evidence="1" type="ORF">N0V84_004916</name>
</gene>
<dbReference type="OrthoDB" id="5100076at2759"/>
<proteinExistence type="predicted"/>
<organism evidence="1 2">
    <name type="scientific">Fusarium piperis</name>
    <dbReference type="NCBI Taxonomy" id="1435070"/>
    <lineage>
        <taxon>Eukaryota</taxon>
        <taxon>Fungi</taxon>
        <taxon>Dikarya</taxon>
        <taxon>Ascomycota</taxon>
        <taxon>Pezizomycotina</taxon>
        <taxon>Sordariomycetes</taxon>
        <taxon>Hypocreomycetidae</taxon>
        <taxon>Hypocreales</taxon>
        <taxon>Nectriaceae</taxon>
        <taxon>Fusarium</taxon>
        <taxon>Fusarium solani species complex</taxon>
    </lineage>
</organism>
<keyword evidence="2" id="KW-1185">Reference proteome</keyword>
<dbReference type="AlphaFoldDB" id="A0A9W8WEM7"/>
<dbReference type="GO" id="GO:0001522">
    <property type="term" value="P:pseudouridine synthesis"/>
    <property type="evidence" value="ECO:0007669"/>
    <property type="project" value="InterPro"/>
</dbReference>
<dbReference type="EMBL" id="JAPEUR010000085">
    <property type="protein sequence ID" value="KAJ4322203.1"/>
    <property type="molecule type" value="Genomic_DNA"/>
</dbReference>
<comment type="caution">
    <text evidence="1">The sequence shown here is derived from an EMBL/GenBank/DDBJ whole genome shotgun (WGS) entry which is preliminary data.</text>
</comment>
<dbReference type="SUPFAM" id="SSF55120">
    <property type="entry name" value="Pseudouridine synthase"/>
    <property type="match status" value="1"/>
</dbReference>
<evidence type="ECO:0000313" key="1">
    <source>
        <dbReference type="EMBL" id="KAJ4322203.1"/>
    </source>
</evidence>
<sequence length="486" mass="54576">MNPNSDTHPRPTEAMDWDTYVISPIGPSQLLETIPIDKFPLMQASYRFKSKEKVLVQAYDAVKILELHVAKLKHLASIADRIRDHLGLEPDVENEAMKKRHASMILENDHSHDRLLFGYHTMHKFDAKWFDGGFARDCEKINADTKRLGDFIFPLDEKLSEEAKAEVATSMKQTIKHPGYPRHADVPSLKASYDTATDAEIKEKALSVIKALEGILCRTKAAALRALPHLVSCDPERLRKVVPNMLDNGGDLAMLRSYVGKSMRITTVMVKSVLQQRAMSEFMVDKFDRAATKLANRMEDQISKLEQLAGMDCDGCACKVDEGQSQSQSQDPMAIREQGNADISTLWGFMDRVPPMESALREQGKTGIKNALEGVPHPSVFTCHIGTLQTLMSMFYVDIECFKGVRIDSLGRDFAAKVLEAAHAMIKADMSTMTQLHSRLETLLGLTPEEAAERFPIQPRGKQWKEFKALAEKRGVVVSFQDERTE</sequence>
<protein>
    <submittedName>
        <fullName evidence="1">Uncharacterized protein</fullName>
    </submittedName>
</protein>